<sequence>MYRPNRDISILSAQVVSKRGVSCWKYRVKWLNLDEESWKPISHFFGSGTLLEVDAFWTRVGLVDWRSAETLKVGQEARPHTYTPSRSAATSQIPPLLPLELRALIAEQAPRATLMHFCATAREEYLYMMPILYRSIIQGVGTKDMRPLAKFLFTLGSTMDRRNLGPHPAILVRELRLHCVWKMPGELKGALQRALRCTADYAPDGKSQLRVFHLDTDRTTVPLMLNKRAAFENLTELSVVRSGSDTSQFEFLLIPGLKSLAYKDQTLFNRGEPTMSRFCRSLELLPTVSPDLTVLKVDISWAGPQIPLLEQTVNSLRFACLEVASIQVFLRDDFPGPTFNAFLEAHPTLYEVSVVLDSRPLRDNALPLLRAFTGRAGDFLKVCDGARPIRDLAVTLFRRNSNEGQASERGRAVVAALTETPNLHRLAIVNGYDAVYDDSSESEGNGIHMYGLDRSTICAIAKACSRITHLELHLKSTKRADVKALANLHELQWLRAHFWMTISNEGGPANDILSSK</sequence>
<comment type="caution">
    <text evidence="1">The sequence shown here is derived from an EMBL/GenBank/DDBJ whole genome shotgun (WGS) entry which is preliminary data.</text>
</comment>
<organism evidence="1 2">
    <name type="scientific">Mycena metata</name>
    <dbReference type="NCBI Taxonomy" id="1033252"/>
    <lineage>
        <taxon>Eukaryota</taxon>
        <taxon>Fungi</taxon>
        <taxon>Dikarya</taxon>
        <taxon>Basidiomycota</taxon>
        <taxon>Agaricomycotina</taxon>
        <taxon>Agaricomycetes</taxon>
        <taxon>Agaricomycetidae</taxon>
        <taxon>Agaricales</taxon>
        <taxon>Marasmiineae</taxon>
        <taxon>Mycenaceae</taxon>
        <taxon>Mycena</taxon>
    </lineage>
</organism>
<dbReference type="AlphaFoldDB" id="A0AAD7MY62"/>
<protein>
    <recommendedName>
        <fullName evidence="3">Chromo domain-containing protein</fullName>
    </recommendedName>
</protein>
<dbReference type="Proteomes" id="UP001215598">
    <property type="component" value="Unassembled WGS sequence"/>
</dbReference>
<name>A0AAD7MY62_9AGAR</name>
<evidence type="ECO:0008006" key="3">
    <source>
        <dbReference type="Google" id="ProtNLM"/>
    </source>
</evidence>
<dbReference type="EMBL" id="JARKIB010000124">
    <property type="protein sequence ID" value="KAJ7735957.1"/>
    <property type="molecule type" value="Genomic_DNA"/>
</dbReference>
<evidence type="ECO:0000313" key="2">
    <source>
        <dbReference type="Proteomes" id="UP001215598"/>
    </source>
</evidence>
<keyword evidence="2" id="KW-1185">Reference proteome</keyword>
<gene>
    <name evidence="1" type="ORF">B0H16DRAFT_125553</name>
</gene>
<proteinExistence type="predicted"/>
<evidence type="ECO:0000313" key="1">
    <source>
        <dbReference type="EMBL" id="KAJ7735957.1"/>
    </source>
</evidence>
<reference evidence="1" key="1">
    <citation type="submission" date="2023-03" db="EMBL/GenBank/DDBJ databases">
        <title>Massive genome expansion in bonnet fungi (Mycena s.s.) driven by repeated elements and novel gene families across ecological guilds.</title>
        <authorList>
            <consortium name="Lawrence Berkeley National Laboratory"/>
            <person name="Harder C.B."/>
            <person name="Miyauchi S."/>
            <person name="Viragh M."/>
            <person name="Kuo A."/>
            <person name="Thoen E."/>
            <person name="Andreopoulos B."/>
            <person name="Lu D."/>
            <person name="Skrede I."/>
            <person name="Drula E."/>
            <person name="Henrissat B."/>
            <person name="Morin E."/>
            <person name="Kohler A."/>
            <person name="Barry K."/>
            <person name="LaButti K."/>
            <person name="Morin E."/>
            <person name="Salamov A."/>
            <person name="Lipzen A."/>
            <person name="Mereny Z."/>
            <person name="Hegedus B."/>
            <person name="Baldrian P."/>
            <person name="Stursova M."/>
            <person name="Weitz H."/>
            <person name="Taylor A."/>
            <person name="Grigoriev I.V."/>
            <person name="Nagy L.G."/>
            <person name="Martin F."/>
            <person name="Kauserud H."/>
        </authorList>
    </citation>
    <scope>NUCLEOTIDE SEQUENCE</scope>
    <source>
        <strain evidence="1">CBHHK182m</strain>
    </source>
</reference>
<accession>A0AAD7MY62</accession>